<name>A0A9W7JI36_HIBTR</name>
<evidence type="ECO:0000313" key="2">
    <source>
        <dbReference type="EMBL" id="GMJ14130.1"/>
    </source>
</evidence>
<sequence>MAQLLNLNPLLSSPSLSTRPESPAFLSLNSATRSQHVARNWSSLLLHLKCNGRFSCLFSDNRGKEQARKALESALGGKKAEFEKWDKEIKRREEAGGGDNAGGGGWFGRFGWSNGDNFWQEAQQASLAILGIIVMYLIIAKGEIMLAVIFNPLLYALRGTRDGFAYLTSRILGKRYADGNMLKIDVSAKESVLRKWGSN</sequence>
<protein>
    <submittedName>
        <fullName evidence="2">Uncharacterized protein</fullName>
    </submittedName>
</protein>
<dbReference type="PANTHER" id="PTHR36393:SF1">
    <property type="entry name" value="SULFATE ADENYLYLTRANSFERASE SUBUNIT"/>
    <property type="match status" value="1"/>
</dbReference>
<accession>A0A9W7JI36</accession>
<comment type="caution">
    <text evidence="2">The sequence shown here is derived from an EMBL/GenBank/DDBJ whole genome shotgun (WGS) entry which is preliminary data.</text>
</comment>
<evidence type="ECO:0000313" key="3">
    <source>
        <dbReference type="Proteomes" id="UP001165190"/>
    </source>
</evidence>
<dbReference type="AlphaFoldDB" id="A0A9W7JI36"/>
<keyword evidence="1" id="KW-0472">Membrane</keyword>
<keyword evidence="3" id="KW-1185">Reference proteome</keyword>
<keyword evidence="1" id="KW-1133">Transmembrane helix</keyword>
<dbReference type="OrthoDB" id="2017354at2759"/>
<dbReference type="Proteomes" id="UP001165190">
    <property type="component" value="Unassembled WGS sequence"/>
</dbReference>
<organism evidence="2 3">
    <name type="scientific">Hibiscus trionum</name>
    <name type="common">Flower of an hour</name>
    <dbReference type="NCBI Taxonomy" id="183268"/>
    <lineage>
        <taxon>Eukaryota</taxon>
        <taxon>Viridiplantae</taxon>
        <taxon>Streptophyta</taxon>
        <taxon>Embryophyta</taxon>
        <taxon>Tracheophyta</taxon>
        <taxon>Spermatophyta</taxon>
        <taxon>Magnoliopsida</taxon>
        <taxon>eudicotyledons</taxon>
        <taxon>Gunneridae</taxon>
        <taxon>Pentapetalae</taxon>
        <taxon>rosids</taxon>
        <taxon>malvids</taxon>
        <taxon>Malvales</taxon>
        <taxon>Malvaceae</taxon>
        <taxon>Malvoideae</taxon>
        <taxon>Hibiscus</taxon>
    </lineage>
</organism>
<proteinExistence type="predicted"/>
<dbReference type="PANTHER" id="PTHR36393">
    <property type="entry name" value="SULFATE ADENYLYLTRANSFERASE SUBUNIT"/>
    <property type="match status" value="1"/>
</dbReference>
<gene>
    <name evidence="2" type="ORF">HRI_005082200</name>
</gene>
<evidence type="ECO:0000256" key="1">
    <source>
        <dbReference type="SAM" id="Phobius"/>
    </source>
</evidence>
<reference evidence="2" key="1">
    <citation type="submission" date="2023-05" db="EMBL/GenBank/DDBJ databases">
        <title>Genome and transcriptome analyses reveal genes involved in the formation of fine ridges on petal epidermal cells in Hibiscus trionum.</title>
        <authorList>
            <person name="Koshimizu S."/>
            <person name="Masuda S."/>
            <person name="Ishii T."/>
            <person name="Shirasu K."/>
            <person name="Hoshino A."/>
            <person name="Arita M."/>
        </authorList>
    </citation>
    <scope>NUCLEOTIDE SEQUENCE</scope>
    <source>
        <strain evidence="2">Hamamatsu line</strain>
    </source>
</reference>
<keyword evidence="1" id="KW-0812">Transmembrane</keyword>
<feature type="transmembrane region" description="Helical" evidence="1">
    <location>
        <begin position="127"/>
        <end position="150"/>
    </location>
</feature>
<dbReference type="EMBL" id="BSYR01000069">
    <property type="protein sequence ID" value="GMJ14130.1"/>
    <property type="molecule type" value="Genomic_DNA"/>
</dbReference>